<reference evidence="1" key="1">
    <citation type="submission" date="2020-10" db="EMBL/GenBank/DDBJ databases">
        <authorList>
            <person name="Abbas A."/>
            <person name="Razzaq R."/>
            <person name="Waqas M."/>
            <person name="Abbas N."/>
            <person name="Nielsen T.K."/>
            <person name="Hansen L.H."/>
            <person name="Hussain S."/>
            <person name="Shahid M."/>
        </authorList>
    </citation>
    <scope>NUCLEOTIDE SEQUENCE</scope>
    <source>
        <strain evidence="1">S14</strain>
    </source>
</reference>
<dbReference type="Proteomes" id="UP001181622">
    <property type="component" value="Unassembled WGS sequence"/>
</dbReference>
<protein>
    <submittedName>
        <fullName evidence="1">Uncharacterized protein</fullName>
    </submittedName>
</protein>
<accession>A0ABU1DDY7</accession>
<name>A0ABU1DDY7_9HYPH</name>
<dbReference type="RefSeq" id="WP_309390119.1">
    <property type="nucleotide sequence ID" value="NZ_JADBEO010000011.1"/>
</dbReference>
<evidence type="ECO:0000313" key="2">
    <source>
        <dbReference type="Proteomes" id="UP001181622"/>
    </source>
</evidence>
<evidence type="ECO:0000313" key="1">
    <source>
        <dbReference type="EMBL" id="MDR4306327.1"/>
    </source>
</evidence>
<keyword evidence="2" id="KW-1185">Reference proteome</keyword>
<sequence>MTSLVGLFGRRFPPGACSDAFTDLRARFEALTFSAAVERPEGSDLTVDLPALAQRLIETLDPDRRHRVAVDGAPARVAAARADGVCQILGELTITLFRRGLGSGGGAAGDISIRFEQGVLVMRAAAEDPAQAGPGDGHHDLGWSIAEGLARNLSGALYRLSEVPLVAEARIPADALGR</sequence>
<comment type="caution">
    <text evidence="1">The sequence shown here is derived from an EMBL/GenBank/DDBJ whole genome shotgun (WGS) entry which is preliminary data.</text>
</comment>
<dbReference type="EMBL" id="JADBEO010000011">
    <property type="protein sequence ID" value="MDR4306327.1"/>
    <property type="molecule type" value="Genomic_DNA"/>
</dbReference>
<gene>
    <name evidence="1" type="ORF">IHQ68_06815</name>
</gene>
<organism evidence="1 2">
    <name type="scientific">Chelatococcus sambhunathii</name>
    <dbReference type="NCBI Taxonomy" id="363953"/>
    <lineage>
        <taxon>Bacteria</taxon>
        <taxon>Pseudomonadati</taxon>
        <taxon>Pseudomonadota</taxon>
        <taxon>Alphaproteobacteria</taxon>
        <taxon>Hyphomicrobiales</taxon>
        <taxon>Chelatococcaceae</taxon>
        <taxon>Chelatococcus</taxon>
    </lineage>
</organism>
<proteinExistence type="predicted"/>